<feature type="chain" id="PRO_5046045142" evidence="3">
    <location>
        <begin position="24"/>
        <end position="598"/>
    </location>
</feature>
<dbReference type="RefSeq" id="WP_386097194.1">
    <property type="nucleotide sequence ID" value="NZ_JBHSAT010000004.1"/>
</dbReference>
<feature type="signal peptide" evidence="3">
    <location>
        <begin position="1"/>
        <end position="23"/>
    </location>
</feature>
<organism evidence="4 5">
    <name type="scientific">Winogradskyella maritima</name>
    <dbReference type="NCBI Taxonomy" id="1517766"/>
    <lineage>
        <taxon>Bacteria</taxon>
        <taxon>Pseudomonadati</taxon>
        <taxon>Bacteroidota</taxon>
        <taxon>Flavobacteriia</taxon>
        <taxon>Flavobacteriales</taxon>
        <taxon>Flavobacteriaceae</taxon>
        <taxon>Winogradskyella</taxon>
    </lineage>
</organism>
<name>A0ABV8AFD4_9FLAO</name>
<dbReference type="InterPro" id="IPR028974">
    <property type="entry name" value="TSP_type-3_rpt"/>
</dbReference>
<evidence type="ECO:0000313" key="4">
    <source>
        <dbReference type="EMBL" id="MFC3876355.1"/>
    </source>
</evidence>
<feature type="region of interest" description="Disordered" evidence="2">
    <location>
        <begin position="28"/>
        <end position="169"/>
    </location>
</feature>
<sequence length="598" mass="64385">MKRSKFFLFLLIFSISICVTNCGDDDKPAPPPLDTDGDGISDEDDNCLDIANPDQSDLDNDGIGDLCDDDIDGDGVVNTQDNCPMMANPDQEDADNDGEGDICDNDTDNDGRDNDEDNCPDTPNPDQVDTDGDGLGNECDDDDDGDGIIDDMDNCPLVANPDQADLDNDNIGDVCDDDRDGDGIANDADNCPDIANPGQADSDGDGLGDTCDDIVGNNFPLYTCEDGMAGPYPCNGMDVMGAIDAETLGGNPNTEGSDIWGWTDPLTGNEYALIAMTNSTAFVDVTDPMNPVFLGRLNSNAGTNFWRDVKVYNDYAFIVADGVGAHGMQVFNLAKLRNVTSPPMIFTADAVYNGVGSCHNIVINESEAVAYLVGCSSTNGGGPIFVDISNPVNPTFLGDYTAGGYSHDAQVVTYKGPDTDYTNREIYIGSNGNTDKVVILDVTDKNNIIPISDFTYPQTSYAHQGWFTEDQKYFILGDETDEQAFGFNTKTLIFDFTDLDNPVEHANYFGPTNAIDHNGYVLGNEYYMANYRAGVRLIDISNISSTSNPMSETAFLDTFPGSDSASFNGVWSVYPYFSSGIIIASDIEQGLLILRKSQ</sequence>
<feature type="compositionally biased region" description="Acidic residues" evidence="2">
    <location>
        <begin position="128"/>
        <end position="153"/>
    </location>
</feature>
<dbReference type="PANTHER" id="PTHR38787">
    <property type="entry name" value="REGULATORY P DOMAIN-CONTAINING PROTEIN"/>
    <property type="match status" value="1"/>
</dbReference>
<comment type="caution">
    <text evidence="4">The sequence shown here is derived from an EMBL/GenBank/DDBJ whole genome shotgun (WGS) entry which is preliminary data.</text>
</comment>
<dbReference type="EMBL" id="JBHSAT010000004">
    <property type="protein sequence ID" value="MFC3876355.1"/>
    <property type="molecule type" value="Genomic_DNA"/>
</dbReference>
<protein>
    <submittedName>
        <fullName evidence="4">Choice-of-anchor B family protein</fullName>
    </submittedName>
</protein>
<keyword evidence="1 3" id="KW-0732">Signal</keyword>
<dbReference type="NCBIfam" id="TIGR04312">
    <property type="entry name" value="choice_anch_B"/>
    <property type="match status" value="1"/>
</dbReference>
<dbReference type="PANTHER" id="PTHR38787:SF3">
    <property type="entry name" value="REGULATORY P DOMAIN-CONTAINING PROTEIN"/>
    <property type="match status" value="1"/>
</dbReference>
<dbReference type="Proteomes" id="UP001595812">
    <property type="component" value="Unassembled WGS sequence"/>
</dbReference>
<gene>
    <name evidence="4" type="ORF">ACFOSX_03845</name>
</gene>
<dbReference type="PROSITE" id="PS51234">
    <property type="entry name" value="TSP3"/>
    <property type="match status" value="4"/>
</dbReference>
<accession>A0ABV8AFD4</accession>
<evidence type="ECO:0000256" key="2">
    <source>
        <dbReference type="SAM" id="MobiDB-lite"/>
    </source>
</evidence>
<dbReference type="Gene3D" id="4.10.1080.10">
    <property type="entry name" value="TSP type-3 repeat"/>
    <property type="match status" value="2"/>
</dbReference>
<feature type="compositionally biased region" description="Acidic residues" evidence="2">
    <location>
        <begin position="35"/>
        <end position="47"/>
    </location>
</feature>
<dbReference type="Pfam" id="PF02412">
    <property type="entry name" value="TSP_3"/>
    <property type="match status" value="5"/>
</dbReference>
<evidence type="ECO:0000256" key="3">
    <source>
        <dbReference type="SAM" id="SignalP"/>
    </source>
</evidence>
<feature type="compositionally biased region" description="Acidic residues" evidence="2">
    <location>
        <begin position="90"/>
        <end position="119"/>
    </location>
</feature>
<dbReference type="SUPFAM" id="SSF103647">
    <property type="entry name" value="TSP type-3 repeat"/>
    <property type="match status" value="1"/>
</dbReference>
<dbReference type="InterPro" id="IPR013211">
    <property type="entry name" value="LVIVD"/>
</dbReference>
<reference evidence="5" key="1">
    <citation type="journal article" date="2019" name="Int. J. Syst. Evol. Microbiol.">
        <title>The Global Catalogue of Microorganisms (GCM) 10K type strain sequencing project: providing services to taxonomists for standard genome sequencing and annotation.</title>
        <authorList>
            <consortium name="The Broad Institute Genomics Platform"/>
            <consortium name="The Broad Institute Genome Sequencing Center for Infectious Disease"/>
            <person name="Wu L."/>
            <person name="Ma J."/>
        </authorList>
    </citation>
    <scope>NUCLEOTIDE SEQUENCE [LARGE SCALE GENOMIC DNA]</scope>
    <source>
        <strain evidence="5">CECT 8979</strain>
    </source>
</reference>
<evidence type="ECO:0000256" key="1">
    <source>
        <dbReference type="ARBA" id="ARBA00022729"/>
    </source>
</evidence>
<dbReference type="InterPro" id="IPR017897">
    <property type="entry name" value="Thrombospondin_3_rpt"/>
</dbReference>
<evidence type="ECO:0000313" key="5">
    <source>
        <dbReference type="Proteomes" id="UP001595812"/>
    </source>
</evidence>
<proteinExistence type="predicted"/>
<feature type="compositionally biased region" description="Acidic residues" evidence="2">
    <location>
        <begin position="56"/>
        <end position="73"/>
    </location>
</feature>
<keyword evidence="5" id="KW-1185">Reference proteome</keyword>
<dbReference type="InterPro" id="IPR027589">
    <property type="entry name" value="Choice_anch_B"/>
</dbReference>
<dbReference type="Pfam" id="PF08309">
    <property type="entry name" value="LVIVD"/>
    <property type="match status" value="1"/>
</dbReference>
<dbReference type="InterPro" id="IPR003367">
    <property type="entry name" value="Thrombospondin_3-like_rpt"/>
</dbReference>